<protein>
    <recommendedName>
        <fullName evidence="4">Transposase</fullName>
    </recommendedName>
</protein>
<dbReference type="STRING" id="415747.SAMN03097708_00710"/>
<organism evidence="2 3">
    <name type="scientific">Thiohalomonas denitrificans</name>
    <dbReference type="NCBI Taxonomy" id="415747"/>
    <lineage>
        <taxon>Bacteria</taxon>
        <taxon>Pseudomonadati</taxon>
        <taxon>Pseudomonadota</taxon>
        <taxon>Gammaproteobacteria</taxon>
        <taxon>Thiohalomonadales</taxon>
        <taxon>Thiohalomonadaceae</taxon>
        <taxon>Thiohalomonas</taxon>
    </lineage>
</organism>
<evidence type="ECO:0000313" key="2">
    <source>
        <dbReference type="EMBL" id="SCZ52261.1"/>
    </source>
</evidence>
<evidence type="ECO:0000256" key="1">
    <source>
        <dbReference type="SAM" id="SignalP"/>
    </source>
</evidence>
<keyword evidence="3" id="KW-1185">Reference proteome</keyword>
<keyword evidence="1" id="KW-0732">Signal</keyword>
<dbReference type="EMBL" id="FMWD01000002">
    <property type="protein sequence ID" value="SCZ52261.1"/>
    <property type="molecule type" value="Genomic_DNA"/>
</dbReference>
<dbReference type="OrthoDB" id="9814067at2"/>
<feature type="chain" id="PRO_5011774981" description="Transposase" evidence="1">
    <location>
        <begin position="20"/>
        <end position="166"/>
    </location>
</feature>
<reference evidence="2 3" key="1">
    <citation type="submission" date="2016-10" db="EMBL/GenBank/DDBJ databases">
        <authorList>
            <person name="de Groot N.N."/>
        </authorList>
    </citation>
    <scope>NUCLEOTIDE SEQUENCE [LARGE SCALE GENOMIC DNA]</scope>
    <source>
        <strain evidence="2 3">HLD2</strain>
    </source>
</reference>
<sequence length="166" mass="18357">MARPCQLRGLSLYFTFFLAASFAQLLGSPPTRGKAKFTSVQERAATAKQADRTDDIPSQPAHLLPFAGNAREPMPRGLPFRFTDYLDLVGFTGRLIREGKRGAIPEHLPSILQRLAIDPKQWGYLTTQFESPFKGLVGAIHDLKKACEQLGYRRTPGIGACRTLLA</sequence>
<dbReference type="AlphaFoldDB" id="A0A1G5PSU6"/>
<dbReference type="RefSeq" id="WP_092992679.1">
    <property type="nucleotide sequence ID" value="NZ_FMWD01000002.1"/>
</dbReference>
<feature type="signal peptide" evidence="1">
    <location>
        <begin position="1"/>
        <end position="19"/>
    </location>
</feature>
<proteinExistence type="predicted"/>
<gene>
    <name evidence="2" type="ORF">SAMN03097708_00710</name>
</gene>
<accession>A0A1G5PSU6</accession>
<dbReference type="Proteomes" id="UP000199648">
    <property type="component" value="Unassembled WGS sequence"/>
</dbReference>
<name>A0A1G5PSU6_9GAMM</name>
<evidence type="ECO:0000313" key="3">
    <source>
        <dbReference type="Proteomes" id="UP000199648"/>
    </source>
</evidence>
<evidence type="ECO:0008006" key="4">
    <source>
        <dbReference type="Google" id="ProtNLM"/>
    </source>
</evidence>